<accession>A0A3A1Y1R5</accession>
<feature type="domain" description="HTH arsR-type" evidence="5">
    <location>
        <begin position="1"/>
        <end position="93"/>
    </location>
</feature>
<keyword evidence="3" id="KW-0238">DNA-binding</keyword>
<dbReference type="Gene3D" id="1.10.10.10">
    <property type="entry name" value="Winged helix-like DNA-binding domain superfamily/Winged helix DNA-binding domain"/>
    <property type="match status" value="1"/>
</dbReference>
<dbReference type="GO" id="GO:0003700">
    <property type="term" value="F:DNA-binding transcription factor activity"/>
    <property type="evidence" value="ECO:0007669"/>
    <property type="project" value="InterPro"/>
</dbReference>
<protein>
    <recommendedName>
        <fullName evidence="5">HTH arsR-type domain-containing protein</fullName>
    </recommendedName>
</protein>
<dbReference type="SUPFAM" id="SSF46785">
    <property type="entry name" value="Winged helix' DNA-binding domain"/>
    <property type="match status" value="1"/>
</dbReference>
<gene>
    <name evidence="6" type="ORF">CJP74_07020</name>
</gene>
<keyword evidence="7" id="KW-1185">Reference proteome</keyword>
<comment type="caution">
    <text evidence="6">The sequence shown here is derived from an EMBL/GenBank/DDBJ whole genome shotgun (WGS) entry which is preliminary data.</text>
</comment>
<evidence type="ECO:0000256" key="4">
    <source>
        <dbReference type="ARBA" id="ARBA00023163"/>
    </source>
</evidence>
<dbReference type="PANTHER" id="PTHR33154">
    <property type="entry name" value="TRANSCRIPTIONAL REGULATOR, ARSR FAMILY"/>
    <property type="match status" value="1"/>
</dbReference>
<evidence type="ECO:0000313" key="7">
    <source>
        <dbReference type="Proteomes" id="UP000266258"/>
    </source>
</evidence>
<name>A0A3A1Y1R5_9GAMM</name>
<dbReference type="GO" id="GO:0003677">
    <property type="term" value="F:DNA binding"/>
    <property type="evidence" value="ECO:0007669"/>
    <property type="project" value="UniProtKB-KW"/>
</dbReference>
<dbReference type="OrthoDB" id="9793058at2"/>
<dbReference type="CDD" id="cd00090">
    <property type="entry name" value="HTH_ARSR"/>
    <property type="match status" value="1"/>
</dbReference>
<keyword evidence="4" id="KW-0804">Transcription</keyword>
<dbReference type="NCBIfam" id="NF033788">
    <property type="entry name" value="HTH_metalloreg"/>
    <property type="match status" value="1"/>
</dbReference>
<proteinExistence type="predicted"/>
<dbReference type="PROSITE" id="PS50987">
    <property type="entry name" value="HTH_ARSR_2"/>
    <property type="match status" value="1"/>
</dbReference>
<evidence type="ECO:0000259" key="5">
    <source>
        <dbReference type="PROSITE" id="PS50987"/>
    </source>
</evidence>
<dbReference type="GO" id="GO:0046685">
    <property type="term" value="P:response to arsenic-containing substance"/>
    <property type="evidence" value="ECO:0007669"/>
    <property type="project" value="UniProtKB-KW"/>
</dbReference>
<keyword evidence="1" id="KW-0059">Arsenical resistance</keyword>
<dbReference type="EMBL" id="NRJH01000064">
    <property type="protein sequence ID" value="RIY31505.1"/>
    <property type="molecule type" value="Genomic_DNA"/>
</dbReference>
<dbReference type="AlphaFoldDB" id="A0A3A1Y1R5"/>
<sequence length="113" mass="13420">MDISQYSEIASALANENRVKIMHHIANNGEQCAQSLLDHFEFSQPTMSQHLRILRQAKLLVMRKEGRWQYFAINTLLLEEFYSFAQENFIKTFSSKEINPAYANRLRFDYKRK</sequence>
<reference evidence="6 7" key="1">
    <citation type="submission" date="2017-08" db="EMBL/GenBank/DDBJ databases">
        <title>Reclassification of Bisgaard taxon 37 and 44.</title>
        <authorList>
            <person name="Christensen H."/>
        </authorList>
    </citation>
    <scope>NUCLEOTIDE SEQUENCE [LARGE SCALE GENOMIC DNA]</scope>
    <source>
        <strain evidence="6 7">B96_4</strain>
    </source>
</reference>
<evidence type="ECO:0000313" key="6">
    <source>
        <dbReference type="EMBL" id="RIY31505.1"/>
    </source>
</evidence>
<dbReference type="Pfam" id="PF01022">
    <property type="entry name" value="HTH_5"/>
    <property type="match status" value="1"/>
</dbReference>
<dbReference type="InterPro" id="IPR036388">
    <property type="entry name" value="WH-like_DNA-bd_sf"/>
</dbReference>
<dbReference type="InterPro" id="IPR036390">
    <property type="entry name" value="WH_DNA-bd_sf"/>
</dbReference>
<dbReference type="InterPro" id="IPR051081">
    <property type="entry name" value="HTH_MetalResp_TranReg"/>
</dbReference>
<dbReference type="Proteomes" id="UP000266258">
    <property type="component" value="Unassembled WGS sequence"/>
</dbReference>
<dbReference type="InterPro" id="IPR001845">
    <property type="entry name" value="HTH_ArsR_DNA-bd_dom"/>
</dbReference>
<dbReference type="SMART" id="SM00418">
    <property type="entry name" value="HTH_ARSR"/>
    <property type="match status" value="1"/>
</dbReference>
<keyword evidence="2" id="KW-0805">Transcription regulation</keyword>
<dbReference type="InterPro" id="IPR011991">
    <property type="entry name" value="ArsR-like_HTH"/>
</dbReference>
<dbReference type="PANTHER" id="PTHR33154:SF18">
    <property type="entry name" value="ARSENICAL RESISTANCE OPERON REPRESSOR"/>
    <property type="match status" value="1"/>
</dbReference>
<dbReference type="RefSeq" id="WP_119497678.1">
    <property type="nucleotide sequence ID" value="NZ_NRJH01000064.1"/>
</dbReference>
<evidence type="ECO:0000256" key="3">
    <source>
        <dbReference type="ARBA" id="ARBA00023125"/>
    </source>
</evidence>
<evidence type="ECO:0000256" key="2">
    <source>
        <dbReference type="ARBA" id="ARBA00023015"/>
    </source>
</evidence>
<organism evidence="6 7">
    <name type="scientific">Psittacicella melopsittaci</name>
    <dbReference type="NCBI Taxonomy" id="2028576"/>
    <lineage>
        <taxon>Bacteria</taxon>
        <taxon>Pseudomonadati</taxon>
        <taxon>Pseudomonadota</taxon>
        <taxon>Gammaproteobacteria</taxon>
        <taxon>Pasteurellales</taxon>
        <taxon>Psittacicellaceae</taxon>
        <taxon>Psittacicella</taxon>
    </lineage>
</organism>
<dbReference type="PRINTS" id="PR00778">
    <property type="entry name" value="HTHARSR"/>
</dbReference>
<evidence type="ECO:0000256" key="1">
    <source>
        <dbReference type="ARBA" id="ARBA00022849"/>
    </source>
</evidence>